<dbReference type="InterPro" id="IPR014721">
    <property type="entry name" value="Ribsml_uS5_D2-typ_fold_subgr"/>
</dbReference>
<name>A0A2G9ZF02_9BACT</name>
<dbReference type="Pfam" id="PF00288">
    <property type="entry name" value="GHMP_kinases_N"/>
    <property type="match status" value="1"/>
</dbReference>
<dbReference type="PANTHER" id="PTHR10457:SF7">
    <property type="entry name" value="GALACTOKINASE-RELATED"/>
    <property type="match status" value="1"/>
</dbReference>
<comment type="similarity">
    <text evidence="1">Belongs to the GHMP kinase family. GalK subfamily.</text>
</comment>
<dbReference type="InterPro" id="IPR020568">
    <property type="entry name" value="Ribosomal_Su5_D2-typ_SF"/>
</dbReference>
<accession>A0A2G9ZF02</accession>
<dbReference type="Gene3D" id="3.90.550.10">
    <property type="entry name" value="Spore Coat Polysaccharide Biosynthesis Protein SpsA, Chain A"/>
    <property type="match status" value="1"/>
</dbReference>
<dbReference type="SUPFAM" id="SSF54211">
    <property type="entry name" value="Ribosomal protein S5 domain 2-like"/>
    <property type="match status" value="1"/>
</dbReference>
<gene>
    <name evidence="9" type="ORF">COX24_01870</name>
</gene>
<dbReference type="Pfam" id="PF12804">
    <property type="entry name" value="NTP_transf_3"/>
    <property type="match status" value="1"/>
</dbReference>
<dbReference type="Proteomes" id="UP000230447">
    <property type="component" value="Unassembled WGS sequence"/>
</dbReference>
<keyword evidence="4" id="KW-0067">ATP-binding</keyword>
<dbReference type="GO" id="GO:0006012">
    <property type="term" value="P:galactose metabolic process"/>
    <property type="evidence" value="ECO:0007669"/>
    <property type="project" value="InterPro"/>
</dbReference>
<proteinExistence type="inferred from homology"/>
<feature type="domain" description="GHMP kinase N-terminal" evidence="5">
    <location>
        <begin position="118"/>
        <end position="205"/>
    </location>
</feature>
<evidence type="ECO:0000259" key="6">
    <source>
        <dbReference type="Pfam" id="PF08544"/>
    </source>
</evidence>
<evidence type="ECO:0000256" key="4">
    <source>
        <dbReference type="ARBA" id="ARBA00022840"/>
    </source>
</evidence>
<dbReference type="InterPro" id="IPR019539">
    <property type="entry name" value="GalKase_N"/>
</dbReference>
<dbReference type="InterPro" id="IPR025877">
    <property type="entry name" value="MobA-like_NTP_Trfase"/>
</dbReference>
<feature type="domain" description="MobA-like NTP transferase" evidence="8">
    <location>
        <begin position="476"/>
        <end position="623"/>
    </location>
</feature>
<comment type="caution">
    <text evidence="9">The sequence shown here is derived from an EMBL/GenBank/DDBJ whole genome shotgun (WGS) entry which is preliminary data.</text>
</comment>
<evidence type="ECO:0000313" key="9">
    <source>
        <dbReference type="EMBL" id="PIP31744.1"/>
    </source>
</evidence>
<dbReference type="PRINTS" id="PR00473">
    <property type="entry name" value="GALCTOKINASE"/>
</dbReference>
<protein>
    <recommendedName>
        <fullName evidence="11">Galactokinase</fullName>
    </recommendedName>
</protein>
<dbReference type="SUPFAM" id="SSF55060">
    <property type="entry name" value="GHMP Kinase, C-terminal domain"/>
    <property type="match status" value="1"/>
</dbReference>
<evidence type="ECO:0000256" key="2">
    <source>
        <dbReference type="ARBA" id="ARBA00022741"/>
    </source>
</evidence>
<dbReference type="PRINTS" id="PR00959">
    <property type="entry name" value="MEVGALKINASE"/>
</dbReference>
<dbReference type="EMBL" id="PCSB01000038">
    <property type="protein sequence ID" value="PIP31744.1"/>
    <property type="molecule type" value="Genomic_DNA"/>
</dbReference>
<dbReference type="Pfam" id="PF10509">
    <property type="entry name" value="GalKase_gal_bdg"/>
    <property type="match status" value="1"/>
</dbReference>
<evidence type="ECO:0000313" key="10">
    <source>
        <dbReference type="Proteomes" id="UP000230447"/>
    </source>
</evidence>
<dbReference type="GO" id="GO:0004335">
    <property type="term" value="F:galactokinase activity"/>
    <property type="evidence" value="ECO:0007669"/>
    <property type="project" value="InterPro"/>
</dbReference>
<dbReference type="GO" id="GO:0016779">
    <property type="term" value="F:nucleotidyltransferase activity"/>
    <property type="evidence" value="ECO:0007669"/>
    <property type="project" value="UniProtKB-ARBA"/>
</dbReference>
<dbReference type="InterPro" id="IPR000705">
    <property type="entry name" value="Galactokinase"/>
</dbReference>
<keyword evidence="2" id="KW-0547">Nucleotide-binding</keyword>
<organism evidence="9 10">
    <name type="scientific">bacterium (Candidatus Gribaldobacteria) CG23_combo_of_CG06-09_8_20_14_all_37_87_8</name>
    <dbReference type="NCBI Taxonomy" id="2014278"/>
    <lineage>
        <taxon>Bacteria</taxon>
        <taxon>Candidatus Gribaldobacteria</taxon>
    </lineage>
</organism>
<dbReference type="InterPro" id="IPR029044">
    <property type="entry name" value="Nucleotide-diphossugar_trans"/>
</dbReference>
<dbReference type="GO" id="GO:0005829">
    <property type="term" value="C:cytosol"/>
    <property type="evidence" value="ECO:0007669"/>
    <property type="project" value="TreeGrafter"/>
</dbReference>
<sequence>MDKKLFQQLGLLQKEFEKLYGKGKVFFAISPARINIIGEHIDYIEYFKTAVLPFASKEHYMLLAFRKRNDQKVRCASLSPGFSSAEFSLKDFKASHKHASWEDCLTLTTPCKPCWTNYIKASCFYLRFLFPKKNLKGMDLLVFSTIPIAGGASSSSALVVAIALALRGVNGLKIDNNEIAESSSKAEWFCGTRGGKMDHATMCFGLSNKVLLINFKPFGVKYVSMPNGYSWVTFYTTKADKGNELTCQYNERSAVSRIVIPTLLKKSGSLPKSIILGQFAKKFPNEYLELTKTYPVLIQTRSKNFIFPVKKYADHHLQEIARVNLATKLLQSGKAGDMAHLGKLLNQTHISLRDLYGVSTHDLEKVFKIANSVKGVLGARVMGGGFGGNLLVLVKAEQTEQLINKIKEKYYLPNKRKNWEKDIMVSTAGEGARLLPEKTDLKVKLISKVNDWKHLDEKEIFSLVKEIKTPQRKTKVIIVAAGKGTRAKKSGLLGPKVLAPLCGKPALIHVLEKFPCKKLNDRSIFYSEVVVVVSPQNQKEIKKALGKRNVKYVLQKKALGTGDAVFQAMKKVKNFEGDVVVIWGKQALVKKETIQKTILLHRALGAVMSFPTTNKKNPYAPLIRAKDGWVKDSRETNLEQSRKQKIGEDNVGFFVANAKELWVVLQKIRQEIFNPKIKVYQAPKGEFGFPNLITRKLASKGEPIFAFCMAQSFEAKGINEKKDLKIMEKYL</sequence>
<dbReference type="InterPro" id="IPR013750">
    <property type="entry name" value="GHMP_kinase_C_dom"/>
</dbReference>
<dbReference type="AlphaFoldDB" id="A0A2G9ZF02"/>
<dbReference type="SUPFAM" id="SSF53448">
    <property type="entry name" value="Nucleotide-diphospho-sugar transferases"/>
    <property type="match status" value="1"/>
</dbReference>
<dbReference type="PANTHER" id="PTHR10457">
    <property type="entry name" value="MEVALONATE KINASE/GALACTOKINASE"/>
    <property type="match status" value="1"/>
</dbReference>
<dbReference type="Gene3D" id="3.30.230.10">
    <property type="match status" value="1"/>
</dbReference>
<evidence type="ECO:0000259" key="8">
    <source>
        <dbReference type="Pfam" id="PF12804"/>
    </source>
</evidence>
<keyword evidence="3" id="KW-0808">Transferase</keyword>
<dbReference type="Gene3D" id="3.30.70.890">
    <property type="entry name" value="GHMP kinase, C-terminal domain"/>
    <property type="match status" value="1"/>
</dbReference>
<evidence type="ECO:0008006" key="11">
    <source>
        <dbReference type="Google" id="ProtNLM"/>
    </source>
</evidence>
<reference evidence="9 10" key="1">
    <citation type="submission" date="2017-09" db="EMBL/GenBank/DDBJ databases">
        <title>Depth-based differentiation of microbial function through sediment-hosted aquifers and enrichment of novel symbionts in the deep terrestrial subsurface.</title>
        <authorList>
            <person name="Probst A.J."/>
            <person name="Ladd B."/>
            <person name="Jarett J.K."/>
            <person name="Geller-Mcgrath D.E."/>
            <person name="Sieber C.M."/>
            <person name="Emerson J.B."/>
            <person name="Anantharaman K."/>
            <person name="Thomas B.C."/>
            <person name="Malmstrom R."/>
            <person name="Stieglmeier M."/>
            <person name="Klingl A."/>
            <person name="Woyke T."/>
            <person name="Ryan C.M."/>
            <person name="Banfield J.F."/>
        </authorList>
    </citation>
    <scope>NUCLEOTIDE SEQUENCE [LARGE SCALE GENOMIC DNA]</scope>
    <source>
        <strain evidence="9">CG23_combo_of_CG06-09_8_20_14_all_37_87_8</strain>
    </source>
</reference>
<dbReference type="InterPro" id="IPR036554">
    <property type="entry name" value="GHMP_kinase_C_sf"/>
</dbReference>
<evidence type="ECO:0000259" key="5">
    <source>
        <dbReference type="Pfam" id="PF00288"/>
    </source>
</evidence>
<dbReference type="GO" id="GO:0005524">
    <property type="term" value="F:ATP binding"/>
    <property type="evidence" value="ECO:0007669"/>
    <property type="project" value="UniProtKB-KW"/>
</dbReference>
<evidence type="ECO:0000259" key="7">
    <source>
        <dbReference type="Pfam" id="PF10509"/>
    </source>
</evidence>
<feature type="domain" description="GHMP kinase C-terminal" evidence="6">
    <location>
        <begin position="334"/>
        <end position="411"/>
    </location>
</feature>
<evidence type="ECO:0000256" key="3">
    <source>
        <dbReference type="ARBA" id="ARBA00022777"/>
    </source>
</evidence>
<evidence type="ECO:0000256" key="1">
    <source>
        <dbReference type="ARBA" id="ARBA00006566"/>
    </source>
</evidence>
<dbReference type="InterPro" id="IPR006204">
    <property type="entry name" value="GHMP_kinase_N_dom"/>
</dbReference>
<dbReference type="Pfam" id="PF08544">
    <property type="entry name" value="GHMP_kinases_C"/>
    <property type="match status" value="1"/>
</dbReference>
<keyword evidence="3" id="KW-0418">Kinase</keyword>
<feature type="domain" description="Galactokinase N-terminal" evidence="7">
    <location>
        <begin position="14"/>
        <end position="56"/>
    </location>
</feature>